<dbReference type="PROSITE" id="PS50889">
    <property type="entry name" value="S4"/>
    <property type="match status" value="1"/>
</dbReference>
<dbReference type="Gene3D" id="3.30.70.1560">
    <property type="entry name" value="Alpha-L RNA-binding motif"/>
    <property type="match status" value="1"/>
</dbReference>
<dbReference type="InterPro" id="IPR020103">
    <property type="entry name" value="PsdUridine_synth_cat_dom_sf"/>
</dbReference>
<dbReference type="Pfam" id="PF01479">
    <property type="entry name" value="S4"/>
    <property type="match status" value="1"/>
</dbReference>
<feature type="compositionally biased region" description="Low complexity" evidence="7">
    <location>
        <begin position="301"/>
        <end position="320"/>
    </location>
</feature>
<dbReference type="InterPro" id="IPR018496">
    <property type="entry name" value="PsdUridine_synth_RsuA/RluB_CS"/>
</dbReference>
<dbReference type="InterPro" id="IPR000748">
    <property type="entry name" value="PsdUridine_synth_RsuA/RluB/E/F"/>
</dbReference>
<dbReference type="Gene3D" id="3.30.70.580">
    <property type="entry name" value="Pseudouridine synthase I, catalytic domain, N-terminal subdomain"/>
    <property type="match status" value="1"/>
</dbReference>
<dbReference type="EC" id="5.4.99.-" evidence="6"/>
<dbReference type="SUPFAM" id="SSF55174">
    <property type="entry name" value="Alpha-L RNA-binding motif"/>
    <property type="match status" value="1"/>
</dbReference>
<dbReference type="InterPro" id="IPR050343">
    <property type="entry name" value="RsuA_PseudoU_synthase"/>
</dbReference>
<dbReference type="Pfam" id="PF00849">
    <property type="entry name" value="PseudoU_synth_2"/>
    <property type="match status" value="1"/>
</dbReference>
<dbReference type="SMART" id="SM00363">
    <property type="entry name" value="S4"/>
    <property type="match status" value="1"/>
</dbReference>
<protein>
    <recommendedName>
        <fullName evidence="6">Pseudouridine synthase</fullName>
        <ecNumber evidence="6">5.4.99.-</ecNumber>
    </recommendedName>
</protein>
<accession>A0ABU9N2D7</accession>
<dbReference type="NCBIfam" id="TIGR00093">
    <property type="entry name" value="pseudouridine synthase"/>
    <property type="match status" value="1"/>
</dbReference>
<reference evidence="9 10" key="1">
    <citation type="submission" date="2024-03" db="EMBL/GenBank/DDBJ databases">
        <title>Pseudoalteromonas qingdaonensis sp. nov., isolated from the intestines of marine benthic organisms.</title>
        <authorList>
            <person name="Lin X."/>
            <person name="Fang S."/>
            <person name="Hu X."/>
        </authorList>
    </citation>
    <scope>NUCLEOTIDE SEQUENCE [LARGE SCALE GENOMIC DNA]</scope>
    <source>
        <strain evidence="9 10">YIC-827</strain>
    </source>
</reference>
<dbReference type="SUPFAM" id="SSF55120">
    <property type="entry name" value="Pseudouridine synthase"/>
    <property type="match status" value="1"/>
</dbReference>
<dbReference type="PANTHER" id="PTHR47683">
    <property type="entry name" value="PSEUDOURIDINE SYNTHASE FAMILY PROTEIN-RELATED"/>
    <property type="match status" value="1"/>
</dbReference>
<dbReference type="RefSeq" id="WP_342678821.1">
    <property type="nucleotide sequence ID" value="NZ_JBCGCU010000010.1"/>
</dbReference>
<dbReference type="InterPro" id="IPR002942">
    <property type="entry name" value="S4_RNA-bd"/>
</dbReference>
<dbReference type="InterPro" id="IPR020094">
    <property type="entry name" value="TruA/RsuA/RluB/E/F_N"/>
</dbReference>
<evidence type="ECO:0000313" key="10">
    <source>
        <dbReference type="Proteomes" id="UP001447008"/>
    </source>
</evidence>
<gene>
    <name evidence="9" type="primary">rluF</name>
    <name evidence="9" type="ORF">WCN91_10515</name>
</gene>
<comment type="caution">
    <text evidence="9">The sequence shown here is derived from an EMBL/GenBank/DDBJ whole genome shotgun (WGS) entry which is preliminary data.</text>
</comment>
<evidence type="ECO:0000256" key="5">
    <source>
        <dbReference type="PROSITE-ProRule" id="PRU00182"/>
    </source>
</evidence>
<sequence>MSQATRLNKYISETGFCSRREADALIAAGRVTVNGRQPQMGDKVSDADDILVDGKVLKAKPKLVYLAYHKPVGVTCTTERKIKSNIISAINYPERIFPIGRLDRPSEGLIFLTNEGDIVNKILRSGNNHEKEYEVVVDKPLNKRFVERMGQGIPILGTVTKKCKVEQTGTQSFRIILTQGLNRQIRRMCEYLGYEVTKLKRTRIMNVTLKGLKPGQWRHLSESEMATINAMIADSGKTAEHSQPAASVQQQPKQDVRAESEQRPARQRQTQPRQEQSRQDQRREGEKAPRANSPRSHKPYGKSPSKPNGKPSGKPVNGGKANQGGAGSAPKKRRVGGTLSLKK</sequence>
<evidence type="ECO:0000256" key="2">
    <source>
        <dbReference type="ARBA" id="ARBA00023235"/>
    </source>
</evidence>
<comment type="catalytic activity">
    <reaction evidence="3">
        <text>uridine(35) in tRNA(Tyr) = pseudouridine(35) in tRNA(Tyr)</text>
        <dbReference type="Rhea" id="RHEA:60556"/>
        <dbReference type="Rhea" id="RHEA-COMP:15607"/>
        <dbReference type="Rhea" id="RHEA-COMP:15608"/>
        <dbReference type="ChEBI" id="CHEBI:65314"/>
        <dbReference type="ChEBI" id="CHEBI:65315"/>
    </reaction>
</comment>
<dbReference type="CDD" id="cd00165">
    <property type="entry name" value="S4"/>
    <property type="match status" value="1"/>
</dbReference>
<keyword evidence="10" id="KW-1185">Reference proteome</keyword>
<dbReference type="EMBL" id="JBCGCU010000010">
    <property type="protein sequence ID" value="MEM0515838.1"/>
    <property type="molecule type" value="Genomic_DNA"/>
</dbReference>
<evidence type="ECO:0000256" key="7">
    <source>
        <dbReference type="SAM" id="MobiDB-lite"/>
    </source>
</evidence>
<dbReference type="CDD" id="cd02554">
    <property type="entry name" value="PseudoU_synth_RluF"/>
    <property type="match status" value="1"/>
</dbReference>
<evidence type="ECO:0000256" key="6">
    <source>
        <dbReference type="RuleBase" id="RU003887"/>
    </source>
</evidence>
<dbReference type="Proteomes" id="UP001447008">
    <property type="component" value="Unassembled WGS sequence"/>
</dbReference>
<evidence type="ECO:0000259" key="8">
    <source>
        <dbReference type="SMART" id="SM00363"/>
    </source>
</evidence>
<dbReference type="NCBIfam" id="NF007784">
    <property type="entry name" value="PRK10475.1"/>
    <property type="match status" value="1"/>
</dbReference>
<dbReference type="PANTHER" id="PTHR47683:SF2">
    <property type="entry name" value="RNA-BINDING S4 DOMAIN-CONTAINING PROTEIN"/>
    <property type="match status" value="1"/>
</dbReference>
<organism evidence="9 10">
    <name type="scientific">Pseudoalteromonas qingdaonensis</name>
    <dbReference type="NCBI Taxonomy" id="3131913"/>
    <lineage>
        <taxon>Bacteria</taxon>
        <taxon>Pseudomonadati</taxon>
        <taxon>Pseudomonadota</taxon>
        <taxon>Gammaproteobacteria</taxon>
        <taxon>Alteromonadales</taxon>
        <taxon>Pseudoalteromonadaceae</taxon>
        <taxon>Pseudoalteromonas</taxon>
    </lineage>
</organism>
<feature type="compositionally biased region" description="Basic residues" evidence="7">
    <location>
        <begin position="330"/>
        <end position="343"/>
    </location>
</feature>
<comment type="catalytic activity">
    <reaction evidence="4">
        <text>uridine(2604) in 23S rRNA = pseudouridine(2604) in 23S rRNA</text>
        <dbReference type="Rhea" id="RHEA:38875"/>
        <dbReference type="Rhea" id="RHEA-COMP:10093"/>
        <dbReference type="Rhea" id="RHEA-COMP:10094"/>
        <dbReference type="ChEBI" id="CHEBI:65314"/>
        <dbReference type="ChEBI" id="CHEBI:65315"/>
        <dbReference type="EC" id="5.4.99.21"/>
    </reaction>
</comment>
<keyword evidence="2 6" id="KW-0413">Isomerase</keyword>
<dbReference type="GO" id="GO:0160138">
    <property type="term" value="F:23S rRNA pseudouridine(2604) synthase activity"/>
    <property type="evidence" value="ECO:0007669"/>
    <property type="project" value="UniProtKB-EC"/>
</dbReference>
<evidence type="ECO:0000313" key="9">
    <source>
        <dbReference type="EMBL" id="MEM0515838.1"/>
    </source>
</evidence>
<feature type="compositionally biased region" description="Polar residues" evidence="7">
    <location>
        <begin position="244"/>
        <end position="253"/>
    </location>
</feature>
<name>A0ABU9N2D7_9GAMM</name>
<evidence type="ECO:0000256" key="1">
    <source>
        <dbReference type="ARBA" id="ARBA00008348"/>
    </source>
</evidence>
<feature type="compositionally biased region" description="Basic and acidic residues" evidence="7">
    <location>
        <begin position="275"/>
        <end position="289"/>
    </location>
</feature>
<dbReference type="InterPro" id="IPR042092">
    <property type="entry name" value="PsdUridine_s_RsuA/RluB/E/F_cat"/>
</dbReference>
<dbReference type="Gene3D" id="3.10.290.10">
    <property type="entry name" value="RNA-binding S4 domain"/>
    <property type="match status" value="1"/>
</dbReference>
<feature type="domain" description="RNA-binding S4" evidence="8">
    <location>
        <begin position="5"/>
        <end position="62"/>
    </location>
</feature>
<proteinExistence type="inferred from homology"/>
<evidence type="ECO:0000256" key="4">
    <source>
        <dbReference type="ARBA" id="ARBA00036535"/>
    </source>
</evidence>
<feature type="compositionally biased region" description="Basic and acidic residues" evidence="7">
    <location>
        <begin position="254"/>
        <end position="264"/>
    </location>
</feature>
<evidence type="ECO:0000256" key="3">
    <source>
        <dbReference type="ARBA" id="ARBA00036390"/>
    </source>
</evidence>
<comment type="similarity">
    <text evidence="1 6">Belongs to the pseudouridine synthase RsuA family.</text>
</comment>
<dbReference type="InterPro" id="IPR006145">
    <property type="entry name" value="PsdUridine_synth_RsuA/RluA"/>
</dbReference>
<keyword evidence="5" id="KW-0694">RNA-binding</keyword>
<dbReference type="InterPro" id="IPR036986">
    <property type="entry name" value="S4_RNA-bd_sf"/>
</dbReference>
<feature type="region of interest" description="Disordered" evidence="7">
    <location>
        <begin position="235"/>
        <end position="343"/>
    </location>
</feature>
<dbReference type="PROSITE" id="PS01149">
    <property type="entry name" value="PSI_RSU"/>
    <property type="match status" value="1"/>
</dbReference>